<keyword evidence="3" id="KW-1185">Reference proteome</keyword>
<protein>
    <submittedName>
        <fullName evidence="2">Oidioi.mRNA.OKI2018_I69.PAR.g12088.t1.cds</fullName>
    </submittedName>
</protein>
<accession>A0ABN7S636</accession>
<feature type="compositionally biased region" description="Basic residues" evidence="1">
    <location>
        <begin position="86"/>
        <end position="95"/>
    </location>
</feature>
<evidence type="ECO:0000256" key="1">
    <source>
        <dbReference type="SAM" id="MobiDB-lite"/>
    </source>
</evidence>
<feature type="region of interest" description="Disordered" evidence="1">
    <location>
        <begin position="685"/>
        <end position="704"/>
    </location>
</feature>
<feature type="region of interest" description="Disordered" evidence="1">
    <location>
        <begin position="195"/>
        <end position="223"/>
    </location>
</feature>
<reference evidence="2 3" key="1">
    <citation type="submission" date="2021-04" db="EMBL/GenBank/DDBJ databases">
        <authorList>
            <person name="Bliznina A."/>
        </authorList>
    </citation>
    <scope>NUCLEOTIDE SEQUENCE [LARGE SCALE GENOMIC DNA]</scope>
</reference>
<gene>
    <name evidence="2" type="ORF">OKIOD_LOCUS3646</name>
</gene>
<name>A0ABN7S636_OIKDI</name>
<feature type="region of interest" description="Disordered" evidence="1">
    <location>
        <begin position="712"/>
        <end position="749"/>
    </location>
</feature>
<dbReference type="EMBL" id="OU015568">
    <property type="protein sequence ID" value="CAG5089104.1"/>
    <property type="molecule type" value="Genomic_DNA"/>
</dbReference>
<feature type="region of interest" description="Disordered" evidence="1">
    <location>
        <begin position="1"/>
        <end position="149"/>
    </location>
</feature>
<evidence type="ECO:0000313" key="3">
    <source>
        <dbReference type="Proteomes" id="UP001158576"/>
    </source>
</evidence>
<proteinExistence type="predicted"/>
<dbReference type="Proteomes" id="UP001158576">
    <property type="component" value="Chromosome PAR"/>
</dbReference>
<sequence length="789" mass="88194">MFTYPKYRGYRSLPPSNGADTKSRSKSGSDDVADENANPANKSLDAGSTAAIANPKSKPKRTLQEYINPVSPPPLSPLSDIGRASPRGRGRRRRRVTPEAIRALLVGKSSQERSEKPQREKSPSASRSIIVTKAPTVAGVNEERTRRELSPTSEHYFGDMLDDAVLGVGPCISMGHVWSKEEQEEARRIRLEEEAQKERAKKNKERAQSAREKAKQLRETVNEEPTAVKDLEEGLGQMHFPRPTVNVPKNPVPTPSAHVVVGGRRAPFELNWTEDCDAAGTINNKPKRWNLTLKDLQRIFSTSVDTCDGIPASLADTRLGWYLQQLAKIAKTTDKATEQRKQLRHLLANDNSDGPRFNSAYPPYGILETPRKPWKTLGSFYPVFAQDLFGRYIIQKLFIWAFFGDDDWRLVNINEHELIGHVGKLVDVMNALGAKTVFPWPSTDTTSFATYKAMFLLAAGFIPTTAKQPYALEASMANEKTFKVLCMGDEIKQPPCAKQLRAIERSLELRIWRSIPDCMSAVYHLEAKKRHSTDSKEEHWILTFAELQERLNRSIGVNTSYRRKNLTKAQIGEMALIRAMDAVYDALPPLFTKFKFGVTDELVAMFLFGNATLPPTEDLNFLNLFGVADPIVAGLADFHLREENQCEDHVGAVKFAIKKREKVLDDLFQNMIDFDVFEMKENDALDNKTSDAGPGRNSSFSSELEHRRDLAVIEPFSTSTSSPATQTRTKKKTKKKVKNVEKSAARSSFGASQFDDALDTVSEGSFPVTDPFKEAVISLVSSSSSSDEE</sequence>
<feature type="compositionally biased region" description="Basic and acidic residues" evidence="1">
    <location>
        <begin position="205"/>
        <end position="223"/>
    </location>
</feature>
<feature type="compositionally biased region" description="Basic and acidic residues" evidence="1">
    <location>
        <begin position="110"/>
        <end position="122"/>
    </location>
</feature>
<evidence type="ECO:0000313" key="2">
    <source>
        <dbReference type="EMBL" id="CAG5089104.1"/>
    </source>
</evidence>
<organism evidence="2 3">
    <name type="scientific">Oikopleura dioica</name>
    <name type="common">Tunicate</name>
    <dbReference type="NCBI Taxonomy" id="34765"/>
    <lineage>
        <taxon>Eukaryota</taxon>
        <taxon>Metazoa</taxon>
        <taxon>Chordata</taxon>
        <taxon>Tunicata</taxon>
        <taxon>Appendicularia</taxon>
        <taxon>Copelata</taxon>
        <taxon>Oikopleuridae</taxon>
        <taxon>Oikopleura</taxon>
    </lineage>
</organism>
<feature type="compositionally biased region" description="Basic residues" evidence="1">
    <location>
        <begin position="728"/>
        <end position="737"/>
    </location>
</feature>